<name>A0AAU7BTG3_9FLAO</name>
<dbReference type="RefSeq" id="WP_347924044.1">
    <property type="nucleotide sequence ID" value="NZ_CP157199.1"/>
</dbReference>
<dbReference type="EC" id="2.4.-.-" evidence="2"/>
<dbReference type="InterPro" id="IPR029044">
    <property type="entry name" value="Nucleotide-diphossugar_trans"/>
</dbReference>
<evidence type="ECO:0000259" key="1">
    <source>
        <dbReference type="Pfam" id="PF00535"/>
    </source>
</evidence>
<dbReference type="GO" id="GO:0016757">
    <property type="term" value="F:glycosyltransferase activity"/>
    <property type="evidence" value="ECO:0007669"/>
    <property type="project" value="UniProtKB-KW"/>
</dbReference>
<gene>
    <name evidence="2" type="ORF">ABGB03_00885</name>
</gene>
<reference evidence="2" key="1">
    <citation type="submission" date="2024-05" db="EMBL/GenBank/DDBJ databases">
        <title>Pontimicrobium maritimus sp. nov., isolated form sea water.</title>
        <authorList>
            <person name="Muhammad N."/>
            <person name="Vuong T.Q."/>
            <person name="Han H.L."/>
            <person name="Kim S.-G."/>
        </authorList>
    </citation>
    <scope>NUCLEOTIDE SEQUENCE</scope>
    <source>
        <strain evidence="2">SW4</strain>
    </source>
</reference>
<dbReference type="CDD" id="cd00761">
    <property type="entry name" value="Glyco_tranf_GTA_type"/>
    <property type="match status" value="1"/>
</dbReference>
<organism evidence="2">
    <name type="scientific">Pontimicrobium sp. SW4</name>
    <dbReference type="NCBI Taxonomy" id="3153519"/>
    <lineage>
        <taxon>Bacteria</taxon>
        <taxon>Pseudomonadati</taxon>
        <taxon>Bacteroidota</taxon>
        <taxon>Flavobacteriia</taxon>
        <taxon>Flavobacteriales</taxon>
        <taxon>Flavobacteriaceae</taxon>
        <taxon>Pontimicrobium</taxon>
    </lineage>
</organism>
<dbReference type="Gene3D" id="3.90.550.10">
    <property type="entry name" value="Spore Coat Polysaccharide Biosynthesis Protein SpsA, Chain A"/>
    <property type="match status" value="1"/>
</dbReference>
<feature type="domain" description="Glycosyltransferase 2-like" evidence="1">
    <location>
        <begin position="5"/>
        <end position="131"/>
    </location>
</feature>
<proteinExistence type="predicted"/>
<protein>
    <submittedName>
        <fullName evidence="2">Glycosyltransferase family A protein</fullName>
        <ecNumber evidence="2">2.4.-.-</ecNumber>
    </submittedName>
</protein>
<dbReference type="SUPFAM" id="SSF53448">
    <property type="entry name" value="Nucleotide-diphospho-sugar transferases"/>
    <property type="match status" value="1"/>
</dbReference>
<dbReference type="Pfam" id="PF00535">
    <property type="entry name" value="Glycos_transf_2"/>
    <property type="match status" value="1"/>
</dbReference>
<evidence type="ECO:0000313" key="2">
    <source>
        <dbReference type="EMBL" id="XBG61476.1"/>
    </source>
</evidence>
<dbReference type="AlphaFoldDB" id="A0AAU7BTG3"/>
<dbReference type="InterPro" id="IPR001173">
    <property type="entry name" value="Glyco_trans_2-like"/>
</dbReference>
<accession>A0AAU7BTG3</accession>
<dbReference type="EMBL" id="CP157199">
    <property type="protein sequence ID" value="XBG61476.1"/>
    <property type="molecule type" value="Genomic_DNA"/>
</dbReference>
<keyword evidence="2" id="KW-0328">Glycosyltransferase</keyword>
<sequence length="154" mass="17816">MKIGIIIIFHNHEKEIDRSFIIKHIKRVNNIEFCLVNNDSKDNTYNILKEIKEACENVSVVNIKTYKPNIPAVKAGARYMFSQYRLDYLGYVNANLLNCQEALNNVILGIEKNKEAIANFNSKGTQQDEIKKILYKKFFSVVDYLIILKLKEAA</sequence>
<keyword evidence="2" id="KW-0808">Transferase</keyword>